<feature type="domain" description="DinB-like" evidence="1">
    <location>
        <begin position="10"/>
        <end position="148"/>
    </location>
</feature>
<name>A0ABU3BL56_9FLAO</name>
<dbReference type="Proteomes" id="UP001250662">
    <property type="component" value="Unassembled WGS sequence"/>
</dbReference>
<evidence type="ECO:0000259" key="1">
    <source>
        <dbReference type="Pfam" id="PF12867"/>
    </source>
</evidence>
<dbReference type="InterPro" id="IPR034660">
    <property type="entry name" value="DinB/YfiT-like"/>
</dbReference>
<evidence type="ECO:0000313" key="3">
    <source>
        <dbReference type="Proteomes" id="UP001250662"/>
    </source>
</evidence>
<accession>A0ABU3BL56</accession>
<dbReference type="RefSeq" id="WP_311386472.1">
    <property type="nucleotide sequence ID" value="NZ_JAVRHU010000006.1"/>
</dbReference>
<comment type="caution">
    <text evidence="2">The sequence shown here is derived from an EMBL/GenBank/DDBJ whole genome shotgun (WGS) entry which is preliminary data.</text>
</comment>
<dbReference type="Gene3D" id="1.20.120.450">
    <property type="entry name" value="dinb family like domain"/>
    <property type="match status" value="1"/>
</dbReference>
<protein>
    <recommendedName>
        <fullName evidence="1">DinB-like domain-containing protein</fullName>
    </recommendedName>
</protein>
<proteinExistence type="predicted"/>
<keyword evidence="3" id="KW-1185">Reference proteome</keyword>
<dbReference type="SUPFAM" id="SSF109854">
    <property type="entry name" value="DinB/YfiT-like putative metalloenzymes"/>
    <property type="match status" value="1"/>
</dbReference>
<dbReference type="EMBL" id="JAVRHU010000006">
    <property type="protein sequence ID" value="MDT0622898.1"/>
    <property type="molecule type" value="Genomic_DNA"/>
</dbReference>
<organism evidence="2 3">
    <name type="scientific">Croceitalea vernalis</name>
    <dbReference type="NCBI Taxonomy" id="3075599"/>
    <lineage>
        <taxon>Bacteria</taxon>
        <taxon>Pseudomonadati</taxon>
        <taxon>Bacteroidota</taxon>
        <taxon>Flavobacteriia</taxon>
        <taxon>Flavobacteriales</taxon>
        <taxon>Flavobacteriaceae</taxon>
        <taxon>Croceitalea</taxon>
    </lineage>
</organism>
<sequence length="170" mass="20229">MRFPYDIISQIEQNYHVFQASLSGIPKELELFKINSESWCLLEIICHLLDEEVYDFRTRIKHILETPEFSFKPISPTTWPIDHQYLHQNFQEILLKFLEERNQSVIWLKGLKTVSWELSTIHPEKGAMSAKTFLENWLAHDFLHIRQINALKRAYFNTNSSDNLTYAGNW</sequence>
<gene>
    <name evidence="2" type="ORF">RM520_14805</name>
</gene>
<evidence type="ECO:0000313" key="2">
    <source>
        <dbReference type="EMBL" id="MDT0622898.1"/>
    </source>
</evidence>
<dbReference type="InterPro" id="IPR024775">
    <property type="entry name" value="DinB-like"/>
</dbReference>
<reference evidence="2 3" key="1">
    <citation type="submission" date="2023-09" db="EMBL/GenBank/DDBJ databases">
        <authorList>
            <person name="Rey-Velasco X."/>
        </authorList>
    </citation>
    <scope>NUCLEOTIDE SEQUENCE [LARGE SCALE GENOMIC DNA]</scope>
    <source>
        <strain evidence="2 3">P007</strain>
    </source>
</reference>
<dbReference type="Pfam" id="PF12867">
    <property type="entry name" value="DinB_2"/>
    <property type="match status" value="1"/>
</dbReference>